<feature type="transmembrane region" description="Helical" evidence="7">
    <location>
        <begin position="361"/>
        <end position="379"/>
    </location>
</feature>
<evidence type="ECO:0000256" key="7">
    <source>
        <dbReference type="SAM" id="Phobius"/>
    </source>
</evidence>
<feature type="transmembrane region" description="Helical" evidence="7">
    <location>
        <begin position="133"/>
        <end position="154"/>
    </location>
</feature>
<feature type="transmembrane region" description="Helical" evidence="7">
    <location>
        <begin position="166"/>
        <end position="187"/>
    </location>
</feature>
<keyword evidence="10" id="KW-1185">Reference proteome</keyword>
<dbReference type="PANTHER" id="PTHR42718">
    <property type="entry name" value="MAJOR FACILITATOR SUPERFAMILY MULTIDRUG TRANSPORTER MFSC"/>
    <property type="match status" value="1"/>
</dbReference>
<keyword evidence="5 7" id="KW-1133">Transmembrane helix</keyword>
<feature type="transmembrane region" description="Helical" evidence="7">
    <location>
        <begin position="385"/>
        <end position="408"/>
    </location>
</feature>
<dbReference type="PROSITE" id="PS50850">
    <property type="entry name" value="MFS"/>
    <property type="match status" value="1"/>
</dbReference>
<feature type="transmembrane region" description="Helical" evidence="7">
    <location>
        <begin position="256"/>
        <end position="275"/>
    </location>
</feature>
<evidence type="ECO:0000256" key="3">
    <source>
        <dbReference type="ARBA" id="ARBA00022475"/>
    </source>
</evidence>
<evidence type="ECO:0000259" key="8">
    <source>
        <dbReference type="PROSITE" id="PS50850"/>
    </source>
</evidence>
<dbReference type="Gene3D" id="1.20.1720.10">
    <property type="entry name" value="Multidrug resistance protein D"/>
    <property type="match status" value="1"/>
</dbReference>
<reference evidence="9 10" key="1">
    <citation type="submission" date="2019-04" db="EMBL/GenBank/DDBJ databases">
        <title>Rhodococcus oryzae sp. nov., a novel actinomycete isolated from rhizosphere soil of rice (Oryza sativa L.).</title>
        <authorList>
            <person name="Li C."/>
        </authorList>
    </citation>
    <scope>NUCLEOTIDE SEQUENCE [LARGE SCALE GENOMIC DNA]</scope>
    <source>
        <strain evidence="9 10">NEAU-CX67</strain>
    </source>
</reference>
<protein>
    <submittedName>
        <fullName evidence="9">MFS transporter</fullName>
    </submittedName>
</protein>
<gene>
    <name evidence="9" type="ORF">FCG67_01235</name>
</gene>
<evidence type="ECO:0000313" key="9">
    <source>
        <dbReference type="EMBL" id="TJZ81303.1"/>
    </source>
</evidence>
<comment type="subcellular location">
    <subcellularLocation>
        <location evidence="1">Cell membrane</location>
        <topology evidence="1">Multi-pass membrane protein</topology>
    </subcellularLocation>
</comment>
<feature type="transmembrane region" description="Helical" evidence="7">
    <location>
        <begin position="104"/>
        <end position="127"/>
    </location>
</feature>
<keyword evidence="6 7" id="KW-0472">Membrane</keyword>
<keyword evidence="2" id="KW-0813">Transport</keyword>
<feature type="transmembrane region" description="Helical" evidence="7">
    <location>
        <begin position="73"/>
        <end position="92"/>
    </location>
</feature>
<dbReference type="CDD" id="cd17321">
    <property type="entry name" value="MFS_MMR_MDR_like"/>
    <property type="match status" value="1"/>
</dbReference>
<feature type="transmembrane region" description="Helical" evidence="7">
    <location>
        <begin position="330"/>
        <end position="349"/>
    </location>
</feature>
<evidence type="ECO:0000256" key="5">
    <source>
        <dbReference type="ARBA" id="ARBA00022989"/>
    </source>
</evidence>
<dbReference type="EMBL" id="SUMD01000001">
    <property type="protein sequence ID" value="TJZ81303.1"/>
    <property type="molecule type" value="Genomic_DNA"/>
</dbReference>
<dbReference type="SUPFAM" id="SSF103473">
    <property type="entry name" value="MFS general substrate transporter"/>
    <property type="match status" value="1"/>
</dbReference>
<dbReference type="NCBIfam" id="TIGR00711">
    <property type="entry name" value="efflux_EmrB"/>
    <property type="match status" value="1"/>
</dbReference>
<comment type="caution">
    <text evidence="9">The sequence shown here is derived from an EMBL/GenBank/DDBJ whole genome shotgun (WGS) entry which is preliminary data.</text>
</comment>
<keyword evidence="3" id="KW-1003">Cell membrane</keyword>
<name>A0ABY2RRV4_9NOCA</name>
<dbReference type="RefSeq" id="WP_136906427.1">
    <property type="nucleotide sequence ID" value="NZ_SUMD01000001.1"/>
</dbReference>
<evidence type="ECO:0000313" key="10">
    <source>
        <dbReference type="Proteomes" id="UP000305109"/>
    </source>
</evidence>
<feature type="transmembrane region" description="Helical" evidence="7">
    <location>
        <begin position="515"/>
        <end position="535"/>
    </location>
</feature>
<feature type="transmembrane region" description="Helical" evidence="7">
    <location>
        <begin position="39"/>
        <end position="61"/>
    </location>
</feature>
<dbReference type="Gene3D" id="1.20.1250.20">
    <property type="entry name" value="MFS general substrate transporter like domains"/>
    <property type="match status" value="1"/>
</dbReference>
<keyword evidence="4 7" id="KW-0812">Transmembrane</keyword>
<proteinExistence type="predicted"/>
<dbReference type="InterPro" id="IPR011701">
    <property type="entry name" value="MFS"/>
</dbReference>
<dbReference type="InterPro" id="IPR004638">
    <property type="entry name" value="EmrB-like"/>
</dbReference>
<accession>A0ABY2RRV4</accession>
<dbReference type="InterPro" id="IPR036259">
    <property type="entry name" value="MFS_trans_sf"/>
</dbReference>
<organism evidence="9 10">
    <name type="scientific">Rhodococcus oryzae</name>
    <dbReference type="NCBI Taxonomy" id="2571143"/>
    <lineage>
        <taxon>Bacteria</taxon>
        <taxon>Bacillati</taxon>
        <taxon>Actinomycetota</taxon>
        <taxon>Actinomycetes</taxon>
        <taxon>Mycobacteriales</taxon>
        <taxon>Nocardiaceae</taxon>
        <taxon>Rhodococcus</taxon>
    </lineage>
</organism>
<feature type="transmembrane region" description="Helical" evidence="7">
    <location>
        <begin position="429"/>
        <end position="447"/>
    </location>
</feature>
<feature type="transmembrane region" description="Helical" evidence="7">
    <location>
        <begin position="225"/>
        <end position="244"/>
    </location>
</feature>
<sequence length="540" mass="54600">MAGTGSLTDISDRLPRATCKQSRAEATAASTAAHPTATLITVCIGMFMLMLDMTIVAAALANIQSALDASLSGLQWVVDAYTLPVAALLLTAATLGDRLGRRRLYIAGMAIFTLTSLGCALAGDIVTLNIVRAVQGVGAALLFGVSLPLVAAAFPDPMKRARAIGIYGAVMASATAAGPLVGGALVTAIGWEWIFLINVPIGIVAVALAYRYVTESRADSAAPADWAGTGLLTLALLPGVLALIEGNEWGWSSARVIALAATSIAGLLAFIAWELRAAHPLLDLRLVVRPAFAANALAAFAGAGTLVAATNFLALYFINTLGHDPFQAGLRALPLTLSALVVAPPIAVLHDRLPARWSLPVSMGVVAAGLLLCTGADASTTWTHYIAGSILGGAGLGAVTVIASQSALTFVEVDRAGMATGAVNTARQVGIVVGVAGLGAVFSHAVAAEAGAGLAALTVGTMTVSVPDEQAGMITEALSSGAGQRVIEFVPDQFAAAVPALSELARGATAQGLDAVMATSSAIAAVATLTVFVLLRIGRR</sequence>
<dbReference type="Proteomes" id="UP000305109">
    <property type="component" value="Unassembled WGS sequence"/>
</dbReference>
<evidence type="ECO:0000256" key="2">
    <source>
        <dbReference type="ARBA" id="ARBA00022448"/>
    </source>
</evidence>
<feature type="transmembrane region" description="Helical" evidence="7">
    <location>
        <begin position="193"/>
        <end position="213"/>
    </location>
</feature>
<evidence type="ECO:0000256" key="1">
    <source>
        <dbReference type="ARBA" id="ARBA00004651"/>
    </source>
</evidence>
<dbReference type="Pfam" id="PF07690">
    <property type="entry name" value="MFS_1"/>
    <property type="match status" value="1"/>
</dbReference>
<dbReference type="InterPro" id="IPR020846">
    <property type="entry name" value="MFS_dom"/>
</dbReference>
<dbReference type="PANTHER" id="PTHR42718:SF49">
    <property type="entry name" value="EXPORT PROTEIN"/>
    <property type="match status" value="1"/>
</dbReference>
<evidence type="ECO:0000256" key="4">
    <source>
        <dbReference type="ARBA" id="ARBA00022692"/>
    </source>
</evidence>
<evidence type="ECO:0000256" key="6">
    <source>
        <dbReference type="ARBA" id="ARBA00023136"/>
    </source>
</evidence>
<feature type="transmembrane region" description="Helical" evidence="7">
    <location>
        <begin position="296"/>
        <end position="318"/>
    </location>
</feature>
<feature type="domain" description="Major facilitator superfamily (MFS) profile" evidence="8">
    <location>
        <begin position="38"/>
        <end position="470"/>
    </location>
</feature>